<dbReference type="EMBL" id="JBEXAE010000001">
    <property type="protein sequence ID" value="MET6989740.1"/>
    <property type="molecule type" value="Genomic_DNA"/>
</dbReference>
<dbReference type="NCBIfam" id="NF011765">
    <property type="entry name" value="PRK15219.1"/>
    <property type="match status" value="1"/>
</dbReference>
<dbReference type="RefSeq" id="WP_354614114.1">
    <property type="nucleotide sequence ID" value="NZ_JBEXAE010000001.1"/>
</dbReference>
<sequence>MNKYFITLTALLSMSITASAQQSKTGTIEIDKSQILVETVLTKEEQEELSPGHVLKSLKAGNDRFVRSQLTARDHSEQVRQSAEAQYPKAFVLSCIDSRVPVEDVFDKGIGDIFVARIAGNFVNDDILGSMEYATKIAGAKLILILGHENCEAIHAAIDGAKLGHITQMLENIKPAINISTVAEGPRSSQNRLLVHEISENNVRIAMEKIAKESPLLLEMVDKGEIDIQGAVYDMDTGVVNFIK</sequence>
<gene>
    <name evidence="3" type="ORF">ABXZ36_03650</name>
</gene>
<protein>
    <submittedName>
        <fullName evidence="3">Carbonic anhydrase family protein</fullName>
    </submittedName>
</protein>
<proteinExistence type="inferred from homology"/>
<organism evidence="3 4">
    <name type="scientific">Sediminicola arcticus</name>
    <dbReference type="NCBI Taxonomy" id="1574308"/>
    <lineage>
        <taxon>Bacteria</taxon>
        <taxon>Pseudomonadati</taxon>
        <taxon>Bacteroidota</taxon>
        <taxon>Flavobacteriia</taxon>
        <taxon>Flavobacteriales</taxon>
        <taxon>Flavobacteriaceae</taxon>
        <taxon>Sediminicola</taxon>
    </lineage>
</organism>
<dbReference type="InterPro" id="IPR036874">
    <property type="entry name" value="Carbonic_anhydrase_sf"/>
</dbReference>
<reference evidence="3 4" key="1">
    <citation type="submission" date="2024-07" db="EMBL/GenBank/DDBJ databases">
        <title>The genome sequence of type strain Sediminicola arcticus GDMCC 1.2805.</title>
        <authorList>
            <person name="Liu Y."/>
        </authorList>
    </citation>
    <scope>NUCLEOTIDE SEQUENCE [LARGE SCALE GENOMIC DNA]</scope>
    <source>
        <strain evidence="3 4">GDMCC 1.2805</strain>
    </source>
</reference>
<dbReference type="SMART" id="SM00947">
    <property type="entry name" value="Pro_CA"/>
    <property type="match status" value="1"/>
</dbReference>
<dbReference type="CDD" id="cd03378">
    <property type="entry name" value="beta_CA_cladeC"/>
    <property type="match status" value="1"/>
</dbReference>
<name>A0ABV2SRF3_9FLAO</name>
<dbReference type="Gene3D" id="3.40.1050.10">
    <property type="entry name" value="Carbonic anhydrase"/>
    <property type="match status" value="1"/>
</dbReference>
<dbReference type="SUPFAM" id="SSF53056">
    <property type="entry name" value="beta-carbonic anhydrase, cab"/>
    <property type="match status" value="1"/>
</dbReference>
<comment type="similarity">
    <text evidence="1">Belongs to the beta-class carbonic anhydrase family.</text>
</comment>
<evidence type="ECO:0000256" key="1">
    <source>
        <dbReference type="ARBA" id="ARBA00006217"/>
    </source>
</evidence>
<comment type="caution">
    <text evidence="3">The sequence shown here is derived from an EMBL/GenBank/DDBJ whole genome shotgun (WGS) entry which is preliminary data.</text>
</comment>
<dbReference type="InterPro" id="IPR001765">
    <property type="entry name" value="Carbonic_anhydrase"/>
</dbReference>
<feature type="signal peptide" evidence="2">
    <location>
        <begin position="1"/>
        <end position="20"/>
    </location>
</feature>
<evidence type="ECO:0000313" key="3">
    <source>
        <dbReference type="EMBL" id="MET6989740.1"/>
    </source>
</evidence>
<accession>A0ABV2SRF3</accession>
<dbReference type="PANTHER" id="PTHR11002:SF79">
    <property type="entry name" value="CARBONIC ANHYDRASE 2"/>
    <property type="match status" value="1"/>
</dbReference>
<keyword evidence="4" id="KW-1185">Reference proteome</keyword>
<dbReference type="Proteomes" id="UP001549799">
    <property type="component" value="Unassembled WGS sequence"/>
</dbReference>
<evidence type="ECO:0000313" key="4">
    <source>
        <dbReference type="Proteomes" id="UP001549799"/>
    </source>
</evidence>
<dbReference type="Pfam" id="PF00484">
    <property type="entry name" value="Pro_CA"/>
    <property type="match status" value="1"/>
</dbReference>
<dbReference type="PANTHER" id="PTHR11002">
    <property type="entry name" value="CARBONIC ANHYDRASE"/>
    <property type="match status" value="1"/>
</dbReference>
<evidence type="ECO:0000256" key="2">
    <source>
        <dbReference type="SAM" id="SignalP"/>
    </source>
</evidence>
<feature type="chain" id="PRO_5047418812" evidence="2">
    <location>
        <begin position="21"/>
        <end position="244"/>
    </location>
</feature>
<keyword evidence="2" id="KW-0732">Signal</keyword>